<dbReference type="AlphaFoldDB" id="A0A1L7AHB9"/>
<dbReference type="PANTHER" id="PTHR44196:SF1">
    <property type="entry name" value="DEHYDROGENASE_REDUCTASE SDR FAMILY MEMBER 7B"/>
    <property type="match status" value="1"/>
</dbReference>
<dbReference type="InterPro" id="IPR020904">
    <property type="entry name" value="Sc_DH/Rdtase_CS"/>
</dbReference>
<dbReference type="InterPro" id="IPR002347">
    <property type="entry name" value="SDR_fam"/>
</dbReference>
<organism evidence="5 6">
    <name type="scientific">Roseomonas gilardii</name>
    <dbReference type="NCBI Taxonomy" id="257708"/>
    <lineage>
        <taxon>Bacteria</taxon>
        <taxon>Pseudomonadati</taxon>
        <taxon>Pseudomonadota</taxon>
        <taxon>Alphaproteobacteria</taxon>
        <taxon>Acetobacterales</taxon>
        <taxon>Roseomonadaceae</taxon>
        <taxon>Roseomonas</taxon>
    </lineage>
</organism>
<dbReference type="eggNOG" id="COG0300">
    <property type="taxonomic scope" value="Bacteria"/>
</dbReference>
<dbReference type="RefSeq" id="WP_075798942.1">
    <property type="nucleotide sequence ID" value="NZ_CP015583.1"/>
</dbReference>
<feature type="transmembrane region" description="Helical" evidence="4">
    <location>
        <begin position="308"/>
        <end position="326"/>
    </location>
</feature>
<dbReference type="Proteomes" id="UP000185494">
    <property type="component" value="Chromosome 1"/>
</dbReference>
<name>A0A1L7AHB9_9PROT</name>
<evidence type="ECO:0000313" key="6">
    <source>
        <dbReference type="Proteomes" id="UP000185494"/>
    </source>
</evidence>
<evidence type="ECO:0000256" key="4">
    <source>
        <dbReference type="SAM" id="Phobius"/>
    </source>
</evidence>
<evidence type="ECO:0000256" key="2">
    <source>
        <dbReference type="ARBA" id="ARBA00023002"/>
    </source>
</evidence>
<dbReference type="KEGG" id="rgi:RGI145_14665"/>
<dbReference type="Gene3D" id="3.40.50.720">
    <property type="entry name" value="NAD(P)-binding Rossmann-like Domain"/>
    <property type="match status" value="1"/>
</dbReference>
<dbReference type="STRING" id="257708.RGI145_14665"/>
<dbReference type="EMBL" id="CP015583">
    <property type="protein sequence ID" value="APT58165.1"/>
    <property type="molecule type" value="Genomic_DNA"/>
</dbReference>
<dbReference type="Pfam" id="PF00106">
    <property type="entry name" value="adh_short"/>
    <property type="match status" value="1"/>
</dbReference>
<gene>
    <name evidence="5" type="ORF">RGI145_14665</name>
</gene>
<reference evidence="5 6" key="1">
    <citation type="submission" date="2016-05" db="EMBL/GenBank/DDBJ databases">
        <title>Complete Genome and Methylome Analysis of Psychrotrophic Bacterial Isolates from Antarctic Lake Untersee.</title>
        <authorList>
            <person name="Fomenkov A."/>
            <person name="Akimov V.N."/>
            <person name="Vasilyeva L.V."/>
            <person name="Andersen D."/>
            <person name="Vincze T."/>
            <person name="Roberts R.J."/>
        </authorList>
    </citation>
    <scope>NUCLEOTIDE SEQUENCE [LARGE SCALE GENOMIC DNA]</scope>
    <source>
        <strain evidence="5 6">U14-5</strain>
    </source>
</reference>
<protein>
    <submittedName>
        <fullName evidence="5">Short-chain dehydrogenase</fullName>
    </submittedName>
</protein>
<evidence type="ECO:0000256" key="1">
    <source>
        <dbReference type="ARBA" id="ARBA00006484"/>
    </source>
</evidence>
<accession>A0A1L7AHB9</accession>
<dbReference type="PRINTS" id="PR00080">
    <property type="entry name" value="SDRFAMILY"/>
</dbReference>
<keyword evidence="4" id="KW-0472">Membrane</keyword>
<comment type="similarity">
    <text evidence="1 3">Belongs to the short-chain dehydrogenases/reductases (SDR) family.</text>
</comment>
<dbReference type="SUPFAM" id="SSF51735">
    <property type="entry name" value="NAD(P)-binding Rossmann-fold domains"/>
    <property type="match status" value="1"/>
</dbReference>
<evidence type="ECO:0000256" key="3">
    <source>
        <dbReference type="RuleBase" id="RU000363"/>
    </source>
</evidence>
<dbReference type="PRINTS" id="PR00081">
    <property type="entry name" value="GDHRDH"/>
</dbReference>
<dbReference type="NCBIfam" id="NF004792">
    <property type="entry name" value="PRK06139.1"/>
    <property type="match status" value="1"/>
</dbReference>
<dbReference type="PANTHER" id="PTHR44196">
    <property type="entry name" value="DEHYDROGENASE/REDUCTASE SDR FAMILY MEMBER 7B"/>
    <property type="match status" value="1"/>
</dbReference>
<dbReference type="GO" id="GO:0016491">
    <property type="term" value="F:oxidoreductase activity"/>
    <property type="evidence" value="ECO:0007669"/>
    <property type="project" value="UniProtKB-KW"/>
</dbReference>
<keyword evidence="4" id="KW-0812">Transmembrane</keyword>
<sequence>MRDLKGAVVVITGASSGIGRAAAQAFAAEGANLVLAARRESVLDEAVAECGRLSRPHGARAIAVPADVTDAGAVRRLAEAAVREFGHVDVWINNAGVGAVGGFAEVPADAHDQVVRTNLLGHMHGAHAILPHFQARRRGVLINTNSLGAWVPTPYAASYSASKFGLRGFSEALRGELSRWPGIHVCDVFPSFVDTPGLRHGGNYVGRELSAPPPVHSPFDVAEVMVSLARNPRPSATVGKEVHLLRLAHALVPGLLRRSMARLMERQFRRARPVPVSDGNLFAAPTRSDGIHGSAIYGGLRQPSGGHALRTGLVLGGALLLGGWLLHRARR</sequence>
<dbReference type="InterPro" id="IPR036291">
    <property type="entry name" value="NAD(P)-bd_dom_sf"/>
</dbReference>
<keyword evidence="4" id="KW-1133">Transmembrane helix</keyword>
<evidence type="ECO:0000313" key="5">
    <source>
        <dbReference type="EMBL" id="APT58165.1"/>
    </source>
</evidence>
<keyword evidence="2" id="KW-0560">Oxidoreductase</keyword>
<dbReference type="PROSITE" id="PS00061">
    <property type="entry name" value="ADH_SHORT"/>
    <property type="match status" value="1"/>
</dbReference>
<proteinExistence type="inferred from homology"/>
<dbReference type="GO" id="GO:0016020">
    <property type="term" value="C:membrane"/>
    <property type="evidence" value="ECO:0007669"/>
    <property type="project" value="TreeGrafter"/>
</dbReference>